<name>A0A3B1J4H8_ASTMX</name>
<dbReference type="Bgee" id="ENSAMXG00000041473">
    <property type="expression patterns" value="Expressed in heart and 14 other cell types or tissues"/>
</dbReference>
<reference evidence="3" key="2">
    <citation type="journal article" date="2014" name="Nat. Commun.">
        <title>The cavefish genome reveals candidate genes for eye loss.</title>
        <authorList>
            <person name="McGaugh S.E."/>
            <person name="Gross J.B."/>
            <person name="Aken B."/>
            <person name="Blin M."/>
            <person name="Borowsky R."/>
            <person name="Chalopin D."/>
            <person name="Hinaux H."/>
            <person name="Jeffery W.R."/>
            <person name="Keene A."/>
            <person name="Ma L."/>
            <person name="Minx P."/>
            <person name="Murphy D."/>
            <person name="O'Quin K.E."/>
            <person name="Retaux S."/>
            <person name="Rohner N."/>
            <person name="Searle S.M."/>
            <person name="Stahl B.A."/>
            <person name="Tabin C."/>
            <person name="Volff J.N."/>
            <person name="Yoshizawa M."/>
            <person name="Warren W.C."/>
        </authorList>
    </citation>
    <scope>NUCLEOTIDE SEQUENCE [LARGE SCALE GENOMIC DNA]</scope>
    <source>
        <strain evidence="3">female</strain>
    </source>
</reference>
<reference evidence="2" key="4">
    <citation type="submission" date="2025-09" db="UniProtKB">
        <authorList>
            <consortium name="Ensembl"/>
        </authorList>
    </citation>
    <scope>IDENTIFICATION</scope>
</reference>
<evidence type="ECO:0000313" key="3">
    <source>
        <dbReference type="Proteomes" id="UP000018467"/>
    </source>
</evidence>
<dbReference type="Proteomes" id="UP000018467">
    <property type="component" value="Unassembled WGS sequence"/>
</dbReference>
<proteinExistence type="predicted"/>
<evidence type="ECO:0000313" key="2">
    <source>
        <dbReference type="Ensembl" id="ENSAMXP00000036750.1"/>
    </source>
</evidence>
<reference evidence="2" key="3">
    <citation type="submission" date="2025-08" db="UniProtKB">
        <authorList>
            <consortium name="Ensembl"/>
        </authorList>
    </citation>
    <scope>IDENTIFICATION</scope>
</reference>
<sequence>MGVKVLLCFPFYRRCKDKCKSRHCPPETEEPKLRLSSTTSTSSEGDSGSSLGGPQVYYSQKARVSFRHQMDSNIHAVDATY</sequence>
<organism evidence="2 3">
    <name type="scientific">Astyanax mexicanus</name>
    <name type="common">Blind cave fish</name>
    <name type="synonym">Astyanax fasciatus mexicanus</name>
    <dbReference type="NCBI Taxonomy" id="7994"/>
    <lineage>
        <taxon>Eukaryota</taxon>
        <taxon>Metazoa</taxon>
        <taxon>Chordata</taxon>
        <taxon>Craniata</taxon>
        <taxon>Vertebrata</taxon>
        <taxon>Euteleostomi</taxon>
        <taxon>Actinopterygii</taxon>
        <taxon>Neopterygii</taxon>
        <taxon>Teleostei</taxon>
        <taxon>Ostariophysi</taxon>
        <taxon>Characiformes</taxon>
        <taxon>Characoidei</taxon>
        <taxon>Acestrorhamphidae</taxon>
        <taxon>Acestrorhamphinae</taxon>
        <taxon>Astyanax</taxon>
    </lineage>
</organism>
<dbReference type="GeneTree" id="ENSGT00940000176904"/>
<reference evidence="3" key="1">
    <citation type="submission" date="2013-03" db="EMBL/GenBank/DDBJ databases">
        <authorList>
            <person name="Jeffery W."/>
            <person name="Warren W."/>
            <person name="Wilson R.K."/>
        </authorList>
    </citation>
    <scope>NUCLEOTIDE SEQUENCE</scope>
    <source>
        <strain evidence="3">female</strain>
    </source>
</reference>
<feature type="compositionally biased region" description="Low complexity" evidence="1">
    <location>
        <begin position="36"/>
        <end position="53"/>
    </location>
</feature>
<dbReference type="Ensembl" id="ENSAMXT00000049446.1">
    <property type="protein sequence ID" value="ENSAMXP00000036750.1"/>
    <property type="gene ID" value="ENSAMXG00000041473.1"/>
</dbReference>
<dbReference type="InParanoid" id="A0A3B1J4H8"/>
<feature type="compositionally biased region" description="Basic and acidic residues" evidence="1">
    <location>
        <begin position="24"/>
        <end position="33"/>
    </location>
</feature>
<dbReference type="AlphaFoldDB" id="A0A3B1J4H8"/>
<protein>
    <submittedName>
        <fullName evidence="2">Si:dkey-85k7.7</fullName>
    </submittedName>
</protein>
<accession>A0A3B1J4H8</accession>
<keyword evidence="3" id="KW-1185">Reference proteome</keyword>
<feature type="region of interest" description="Disordered" evidence="1">
    <location>
        <begin position="18"/>
        <end position="55"/>
    </location>
</feature>
<evidence type="ECO:0000256" key="1">
    <source>
        <dbReference type="SAM" id="MobiDB-lite"/>
    </source>
</evidence>